<proteinExistence type="inferred from homology"/>
<evidence type="ECO:0000259" key="2">
    <source>
        <dbReference type="Pfam" id="PF03795"/>
    </source>
</evidence>
<gene>
    <name evidence="3" type="ORF">ABI_32440</name>
</gene>
<sequence length="93" mass="10037">MIIVLLTYKVSTEELDTSIDAHRDWLMASIEAGRLLAAGRKVPRTGGMLLARGDLDQVKTWAATDPFAVNGLADYDFTEVAVTLTADGLDGLK</sequence>
<dbReference type="HOGENOM" id="CLU_110355_6_1_5"/>
<evidence type="ECO:0000256" key="1">
    <source>
        <dbReference type="ARBA" id="ARBA00007689"/>
    </source>
</evidence>
<feature type="domain" description="YCII-related" evidence="2">
    <location>
        <begin position="1"/>
        <end position="78"/>
    </location>
</feature>
<dbReference type="Proteomes" id="UP000006512">
    <property type="component" value="Unassembled WGS sequence"/>
</dbReference>
<dbReference type="eggNOG" id="COG2350">
    <property type="taxonomic scope" value="Bacteria"/>
</dbReference>
<accession>F4QPU1</accession>
<dbReference type="InterPro" id="IPR005545">
    <property type="entry name" value="YCII"/>
</dbReference>
<dbReference type="PANTHER" id="PTHR37828:SF1">
    <property type="entry name" value="YCII-RELATED DOMAIN-CONTAINING PROTEIN"/>
    <property type="match status" value="1"/>
</dbReference>
<dbReference type="SUPFAM" id="SSF54909">
    <property type="entry name" value="Dimeric alpha+beta barrel"/>
    <property type="match status" value="1"/>
</dbReference>
<organism evidence="3 4">
    <name type="scientific">Asticcacaulis biprosthecium C19</name>
    <dbReference type="NCBI Taxonomy" id="715226"/>
    <lineage>
        <taxon>Bacteria</taxon>
        <taxon>Pseudomonadati</taxon>
        <taxon>Pseudomonadota</taxon>
        <taxon>Alphaproteobacteria</taxon>
        <taxon>Caulobacterales</taxon>
        <taxon>Caulobacteraceae</taxon>
        <taxon>Asticcacaulis</taxon>
    </lineage>
</organism>
<reference evidence="4" key="1">
    <citation type="submission" date="2011-03" db="EMBL/GenBank/DDBJ databases">
        <title>Draft genome sequence of Brevundimonas diminuta.</title>
        <authorList>
            <person name="Brown P.J.B."/>
            <person name="Buechlein A."/>
            <person name="Hemmerich C."/>
            <person name="Brun Y.V."/>
        </authorList>
    </citation>
    <scope>NUCLEOTIDE SEQUENCE [LARGE SCALE GENOMIC DNA]</scope>
    <source>
        <strain evidence="4">C19</strain>
    </source>
</reference>
<dbReference type="EMBL" id="GL883079">
    <property type="protein sequence ID" value="EGF90228.1"/>
    <property type="molecule type" value="Genomic_DNA"/>
</dbReference>
<dbReference type="Gene3D" id="3.30.70.1060">
    <property type="entry name" value="Dimeric alpha+beta barrel"/>
    <property type="match status" value="1"/>
</dbReference>
<dbReference type="RefSeq" id="WP_006274028.1">
    <property type="nucleotide sequence ID" value="NZ_GL883079.1"/>
</dbReference>
<dbReference type="Pfam" id="PF03795">
    <property type="entry name" value="YCII"/>
    <property type="match status" value="1"/>
</dbReference>
<keyword evidence="4" id="KW-1185">Reference proteome</keyword>
<dbReference type="OrthoDB" id="9814407at2"/>
<name>F4QPU1_9CAUL</name>
<dbReference type="InterPro" id="IPR011008">
    <property type="entry name" value="Dimeric_a/b-barrel"/>
</dbReference>
<evidence type="ECO:0000313" key="4">
    <source>
        <dbReference type="Proteomes" id="UP000006512"/>
    </source>
</evidence>
<evidence type="ECO:0000313" key="3">
    <source>
        <dbReference type="EMBL" id="EGF90228.1"/>
    </source>
</evidence>
<dbReference type="PANTHER" id="PTHR37828">
    <property type="entry name" value="GSR2449 PROTEIN"/>
    <property type="match status" value="1"/>
</dbReference>
<protein>
    <submittedName>
        <fullName evidence="3">YCII-related domain protein</fullName>
    </submittedName>
</protein>
<comment type="similarity">
    <text evidence="1">Belongs to the YciI family.</text>
</comment>
<dbReference type="AlphaFoldDB" id="F4QPU1"/>
<dbReference type="STRING" id="715226.ABI_32440"/>